<dbReference type="PROSITE" id="PS51736">
    <property type="entry name" value="RECOMBINASES_3"/>
    <property type="match status" value="1"/>
</dbReference>
<dbReference type="InterPro" id="IPR036162">
    <property type="entry name" value="Resolvase-like_N_sf"/>
</dbReference>
<proteinExistence type="predicted"/>
<gene>
    <name evidence="4" type="ORF">OB919_02770</name>
</gene>
<comment type="caution">
    <text evidence="4">The sequence shown here is derived from an EMBL/GenBank/DDBJ whole genome shotgun (WGS) entry which is preliminary data.</text>
</comment>
<dbReference type="GO" id="GO:0003677">
    <property type="term" value="F:DNA binding"/>
    <property type="evidence" value="ECO:0007669"/>
    <property type="project" value="UniProtKB-KW"/>
</dbReference>
<dbReference type="Proteomes" id="UP001321047">
    <property type="component" value="Unassembled WGS sequence"/>
</dbReference>
<dbReference type="SUPFAM" id="SSF53041">
    <property type="entry name" value="Resolvase-like"/>
    <property type="match status" value="1"/>
</dbReference>
<dbReference type="PANTHER" id="PTHR30461:SF2">
    <property type="entry name" value="SERINE RECOMBINASE PINE-RELATED"/>
    <property type="match status" value="1"/>
</dbReference>
<feature type="domain" description="Resolvase/invertase-type recombinase catalytic" evidence="3">
    <location>
        <begin position="7"/>
        <end position="157"/>
    </location>
</feature>
<dbReference type="GO" id="GO:0000150">
    <property type="term" value="F:DNA strand exchange activity"/>
    <property type="evidence" value="ECO:0007669"/>
    <property type="project" value="InterPro"/>
</dbReference>
<keyword evidence="1" id="KW-0238">DNA-binding</keyword>
<sequence>MTDEPKDTILYGRVSTTEQNIDHQMERLWELATDDRDIDPSRIVPLSDEATGRNTERDGYKEMMRKVREGESDLVICRSLSRLGRNMRDIYNTVYEIVEDHNAGLIVRKDGIEIEPGDELDTKNKVYINTLGLAADIEADLIKERTLEGLRAAERAGKEIGRPIYGFSGEDGSIYPNENYKKAVMAILADEELGWSHRKIERQLGVPRRTVPRILNRKDVYLDERRKEERVDEAVDQLTERTRMDIESIDEV</sequence>
<organism evidence="4 5">
    <name type="scientific">Natronosalvus hydrolyticus</name>
    <dbReference type="NCBI Taxonomy" id="2979988"/>
    <lineage>
        <taxon>Archaea</taxon>
        <taxon>Methanobacteriati</taxon>
        <taxon>Methanobacteriota</taxon>
        <taxon>Stenosarchaea group</taxon>
        <taxon>Halobacteria</taxon>
        <taxon>Halobacteriales</taxon>
        <taxon>Natrialbaceae</taxon>
        <taxon>Natronosalvus</taxon>
    </lineage>
</organism>
<keyword evidence="2" id="KW-0233">DNA recombination</keyword>
<keyword evidence="5" id="KW-1185">Reference proteome</keyword>
<evidence type="ECO:0000313" key="4">
    <source>
        <dbReference type="EMBL" id="MCU4750913.1"/>
    </source>
</evidence>
<dbReference type="Gene3D" id="3.40.50.1390">
    <property type="entry name" value="Resolvase, N-terminal catalytic domain"/>
    <property type="match status" value="1"/>
</dbReference>
<evidence type="ECO:0000256" key="1">
    <source>
        <dbReference type="ARBA" id="ARBA00023125"/>
    </source>
</evidence>
<dbReference type="AlphaFoldDB" id="A0AAP3E4X2"/>
<dbReference type="PANTHER" id="PTHR30461">
    <property type="entry name" value="DNA-INVERTASE FROM LAMBDOID PROPHAGE"/>
    <property type="match status" value="1"/>
</dbReference>
<dbReference type="CDD" id="cd03768">
    <property type="entry name" value="SR_ResInv"/>
    <property type="match status" value="1"/>
</dbReference>
<dbReference type="InterPro" id="IPR050639">
    <property type="entry name" value="SSR_resolvase"/>
</dbReference>
<protein>
    <submittedName>
        <fullName evidence="4">Recombinase family protein</fullName>
    </submittedName>
</protein>
<dbReference type="SMART" id="SM00857">
    <property type="entry name" value="Resolvase"/>
    <property type="match status" value="1"/>
</dbReference>
<reference evidence="4 5" key="1">
    <citation type="submission" date="2022-09" db="EMBL/GenBank/DDBJ databases">
        <title>Enrichment on poylsaccharides allowed isolation of novel metabolic and taxonomic groups of Haloarchaea.</title>
        <authorList>
            <person name="Sorokin D.Y."/>
            <person name="Elcheninov A.G."/>
            <person name="Khizhniak T.V."/>
            <person name="Kolganova T.V."/>
            <person name="Kublanov I.V."/>
        </authorList>
    </citation>
    <scope>NUCLEOTIDE SEQUENCE [LARGE SCALE GENOMIC DNA]</scope>
    <source>
        <strain evidence="4 5">AArc-curdl1</strain>
    </source>
</reference>
<name>A0AAP3E4X2_9EURY</name>
<dbReference type="InterPro" id="IPR006119">
    <property type="entry name" value="Resolv_N"/>
</dbReference>
<dbReference type="RefSeq" id="WP_342806145.1">
    <property type="nucleotide sequence ID" value="NZ_JAOPJZ010000001.1"/>
</dbReference>
<evidence type="ECO:0000259" key="3">
    <source>
        <dbReference type="PROSITE" id="PS51736"/>
    </source>
</evidence>
<evidence type="ECO:0000256" key="2">
    <source>
        <dbReference type="ARBA" id="ARBA00023172"/>
    </source>
</evidence>
<accession>A0AAP3E4X2</accession>
<evidence type="ECO:0000313" key="5">
    <source>
        <dbReference type="Proteomes" id="UP001321047"/>
    </source>
</evidence>
<dbReference type="EMBL" id="JAOPJZ010000001">
    <property type="protein sequence ID" value="MCU4750913.1"/>
    <property type="molecule type" value="Genomic_DNA"/>
</dbReference>
<dbReference type="Pfam" id="PF00239">
    <property type="entry name" value="Resolvase"/>
    <property type="match status" value="1"/>
</dbReference>